<gene>
    <name evidence="4" type="ORF">TSAR_006919</name>
</gene>
<comment type="caution">
    <text evidence="4">The sequence shown here is derived from an EMBL/GenBank/DDBJ whole genome shotgun (WGS) entry which is preliminary data.</text>
</comment>
<dbReference type="GO" id="GO:0008270">
    <property type="term" value="F:zinc ion binding"/>
    <property type="evidence" value="ECO:0007669"/>
    <property type="project" value="UniProtKB-KW"/>
</dbReference>
<evidence type="ECO:0000256" key="1">
    <source>
        <dbReference type="PROSITE-ProRule" id="PRU00047"/>
    </source>
</evidence>
<dbReference type="AlphaFoldDB" id="A0A232EI79"/>
<organism evidence="4 5">
    <name type="scientific">Trichomalopsis sarcophagae</name>
    <dbReference type="NCBI Taxonomy" id="543379"/>
    <lineage>
        <taxon>Eukaryota</taxon>
        <taxon>Metazoa</taxon>
        <taxon>Ecdysozoa</taxon>
        <taxon>Arthropoda</taxon>
        <taxon>Hexapoda</taxon>
        <taxon>Insecta</taxon>
        <taxon>Pterygota</taxon>
        <taxon>Neoptera</taxon>
        <taxon>Endopterygota</taxon>
        <taxon>Hymenoptera</taxon>
        <taxon>Apocrita</taxon>
        <taxon>Proctotrupomorpha</taxon>
        <taxon>Chalcidoidea</taxon>
        <taxon>Pteromalidae</taxon>
        <taxon>Pteromalinae</taxon>
        <taxon>Trichomalopsis</taxon>
    </lineage>
</organism>
<dbReference type="SUPFAM" id="SSF57756">
    <property type="entry name" value="Retrovirus zinc finger-like domains"/>
    <property type="match status" value="1"/>
</dbReference>
<protein>
    <recommendedName>
        <fullName evidence="3">CCHC-type domain-containing protein</fullName>
    </recommendedName>
</protein>
<dbReference type="PROSITE" id="PS50158">
    <property type="entry name" value="ZF_CCHC"/>
    <property type="match status" value="1"/>
</dbReference>
<dbReference type="OrthoDB" id="8063677at2759"/>
<dbReference type="PANTHER" id="PTHR47592">
    <property type="entry name" value="PBF68 PROTEIN"/>
    <property type="match status" value="1"/>
</dbReference>
<accession>A0A232EI79</accession>
<dbReference type="InterPro" id="IPR054722">
    <property type="entry name" value="PolX-like_BBD"/>
</dbReference>
<dbReference type="EMBL" id="NNAY01004305">
    <property type="protein sequence ID" value="OXU18077.1"/>
    <property type="molecule type" value="Genomic_DNA"/>
</dbReference>
<evidence type="ECO:0000313" key="5">
    <source>
        <dbReference type="Proteomes" id="UP000215335"/>
    </source>
</evidence>
<evidence type="ECO:0000313" key="4">
    <source>
        <dbReference type="EMBL" id="OXU18077.1"/>
    </source>
</evidence>
<dbReference type="PANTHER" id="PTHR47592:SF27">
    <property type="entry name" value="OS08G0421700 PROTEIN"/>
    <property type="match status" value="1"/>
</dbReference>
<dbReference type="Pfam" id="PF22936">
    <property type="entry name" value="Pol_BBD"/>
    <property type="match status" value="2"/>
</dbReference>
<evidence type="ECO:0000259" key="3">
    <source>
        <dbReference type="PROSITE" id="PS50158"/>
    </source>
</evidence>
<reference evidence="4 5" key="1">
    <citation type="journal article" date="2017" name="Curr. Biol.">
        <title>The Evolution of Venom by Co-option of Single-Copy Genes.</title>
        <authorList>
            <person name="Martinson E.O."/>
            <person name="Mrinalini"/>
            <person name="Kelkar Y.D."/>
            <person name="Chang C.H."/>
            <person name="Werren J.H."/>
        </authorList>
    </citation>
    <scope>NUCLEOTIDE SEQUENCE [LARGE SCALE GENOMIC DNA]</scope>
    <source>
        <strain evidence="4 5">Alberta</strain>
        <tissue evidence="4">Whole body</tissue>
    </source>
</reference>
<dbReference type="Proteomes" id="UP000215335">
    <property type="component" value="Unassembled WGS sequence"/>
</dbReference>
<dbReference type="STRING" id="543379.A0A232EI79"/>
<dbReference type="Pfam" id="PF00098">
    <property type="entry name" value="zf-CCHC"/>
    <property type="match status" value="1"/>
</dbReference>
<feature type="domain" description="CCHC-type" evidence="3">
    <location>
        <begin position="297"/>
        <end position="312"/>
    </location>
</feature>
<keyword evidence="1" id="KW-0479">Metal-binding</keyword>
<keyword evidence="5" id="KW-1185">Reference proteome</keyword>
<dbReference type="InterPro" id="IPR036875">
    <property type="entry name" value="Znf_CCHC_sf"/>
</dbReference>
<dbReference type="InterPro" id="IPR001878">
    <property type="entry name" value="Znf_CCHC"/>
</dbReference>
<dbReference type="Pfam" id="PF14223">
    <property type="entry name" value="Retrotran_gag_2"/>
    <property type="match status" value="1"/>
</dbReference>
<dbReference type="GO" id="GO:0003676">
    <property type="term" value="F:nucleic acid binding"/>
    <property type="evidence" value="ECO:0007669"/>
    <property type="project" value="InterPro"/>
</dbReference>
<dbReference type="Gene3D" id="4.10.60.10">
    <property type="entry name" value="Zinc finger, CCHC-type"/>
    <property type="match status" value="1"/>
</dbReference>
<feature type="region of interest" description="Disordered" evidence="2">
    <location>
        <begin position="492"/>
        <end position="511"/>
    </location>
</feature>
<proteinExistence type="predicted"/>
<keyword evidence="1" id="KW-0863">Zinc-finger</keyword>
<dbReference type="SMART" id="SM00343">
    <property type="entry name" value="ZnF_C2HC"/>
    <property type="match status" value="1"/>
</dbReference>
<name>A0A232EI79_9HYME</name>
<evidence type="ECO:0000256" key="2">
    <source>
        <dbReference type="SAM" id="MobiDB-lite"/>
    </source>
</evidence>
<sequence length="677" mass="77962">MACYLISEARPEHDAPEWKRDPNDKELFTGVQSLNDHSFAHKSNLAYILAEDMILNTEVLNALIERRSIHAEELLETQRFVGEIIVIKYRETYIFGIVLKKHLHNKPLRPDIAGCIKILQSLTAKYGITSFGFIRDLEIITLSDWEQVIEQCNNTFKGKAISIILFKNNLPLPKVEDSQTLAQQLEDFKCICKKLADANDKPSCTSTQFKLLNSLPQKFSIFRKAWECTPQAKRTTELLISRLLREDKRLSETEENQMSLALQIEALGFKRDRSQSMGQQKQAKSKKDIEELKKRAKCEICKEKGHWARECPTKKSDDERSERVFVASAYCISDAATDSDQNAWIADSGANMHMSPKKEFFTTFSSIRECMKIANNKILHAVGRGTIVIRENLDGKVIEGELQDVYFVPELKANLFSIPMINARKYSFHSYESYCEKFSTFRMAWECTPQAERATKLLISRLLREDKRLCETEENQTRLALQIEALGFKRDRNQSMGQQKQSKSKNDIDELKKRTNSIRECVKIANNKILHAVGRSTIVIRENLDGKVIERELQDVYFVPELKINLFSIPTINARKYSFHSYESYCEVRDKDGKLSSRGVEHKGLFRMLFEVQMPKHTSFRCLKQGRLGKTSTAKPVSNQKAKERSTNYHIMEISSSEEDDVSEASDNIVEKLRTNL</sequence>
<keyword evidence="1" id="KW-0862">Zinc</keyword>